<keyword evidence="2" id="KW-1185">Reference proteome</keyword>
<dbReference type="PANTHER" id="PTHR17985">
    <property type="entry name" value="SER/THR-RICH PROTEIN T10 IN DGCR REGION"/>
    <property type="match status" value="1"/>
</dbReference>
<gene>
    <name evidence="1" type="ORF">SMD31_00230</name>
</gene>
<evidence type="ECO:0000313" key="2">
    <source>
        <dbReference type="Proteomes" id="UP001271769"/>
    </source>
</evidence>
<accession>A0ABU5DSD3</accession>
<protein>
    <submittedName>
        <fullName evidence="1">NRDE family protein</fullName>
    </submittedName>
</protein>
<dbReference type="Pfam" id="PF05742">
    <property type="entry name" value="TANGO2"/>
    <property type="match status" value="1"/>
</dbReference>
<dbReference type="PANTHER" id="PTHR17985:SF8">
    <property type="entry name" value="TRANSPORT AND GOLGI ORGANIZATION PROTEIN 2 HOMOLOG"/>
    <property type="match status" value="1"/>
</dbReference>
<dbReference type="EMBL" id="JAXCLX010000001">
    <property type="protein sequence ID" value="MDY0870324.1"/>
    <property type="molecule type" value="Genomic_DNA"/>
</dbReference>
<dbReference type="Proteomes" id="UP001271769">
    <property type="component" value="Unassembled WGS sequence"/>
</dbReference>
<organism evidence="1 2">
    <name type="scientific">Dongia rigui</name>
    <dbReference type="NCBI Taxonomy" id="940149"/>
    <lineage>
        <taxon>Bacteria</taxon>
        <taxon>Pseudomonadati</taxon>
        <taxon>Pseudomonadota</taxon>
        <taxon>Alphaproteobacteria</taxon>
        <taxon>Rhodospirillales</taxon>
        <taxon>Dongiaceae</taxon>
        <taxon>Dongia</taxon>
    </lineage>
</organism>
<name>A0ABU5DSD3_9PROT</name>
<proteinExistence type="predicted"/>
<reference evidence="1 2" key="1">
    <citation type="journal article" date="2013" name="Antonie Van Leeuwenhoek">
        <title>Dongia rigui sp. nov., isolated from freshwater of a large wetland in Korea.</title>
        <authorList>
            <person name="Baik K.S."/>
            <person name="Hwang Y.M."/>
            <person name="Choi J.S."/>
            <person name="Kwon J."/>
            <person name="Seong C.N."/>
        </authorList>
    </citation>
    <scope>NUCLEOTIDE SEQUENCE [LARGE SCALE GENOMIC DNA]</scope>
    <source>
        <strain evidence="1 2">04SU4-P</strain>
    </source>
</reference>
<sequence>MCSVIILSRPDHDWPILIASNRDEMHERPWAPPARHWSDRPEVVAGKDVLAGGSWLGINDFGVVAGILNRRDTLGPQAGKRSRGELVLDALDFADAEAAVAMLQELDAAAYRPFNMVVADNTHAYWLRNLGQEIEAIALLPGLSMITAMDLNDMSSARTRHFLPRWREAALPDPGSGDWDAWTKVLQSREYEPSGDVFDAMYVVSNTGFGTVSSSLIALPSVNHSDRAPVWRFLGGRPESQGWVDIDLR</sequence>
<comment type="caution">
    <text evidence="1">The sequence shown here is derived from an EMBL/GenBank/DDBJ whole genome shotgun (WGS) entry which is preliminary data.</text>
</comment>
<dbReference type="Gene3D" id="3.60.60.10">
    <property type="entry name" value="Penicillin V Acylase, Chain A"/>
    <property type="match status" value="1"/>
</dbReference>
<dbReference type="RefSeq" id="WP_320498483.1">
    <property type="nucleotide sequence ID" value="NZ_JAXCLX010000001.1"/>
</dbReference>
<dbReference type="InterPro" id="IPR008551">
    <property type="entry name" value="TANGO2"/>
</dbReference>
<evidence type="ECO:0000313" key="1">
    <source>
        <dbReference type="EMBL" id="MDY0870324.1"/>
    </source>
</evidence>